<feature type="compositionally biased region" description="Basic residues" evidence="1">
    <location>
        <begin position="68"/>
        <end position="77"/>
    </location>
</feature>
<protein>
    <submittedName>
        <fullName evidence="2">Uncharacterized protein</fullName>
    </submittedName>
</protein>
<feature type="compositionally biased region" description="Pro residues" evidence="1">
    <location>
        <begin position="56"/>
        <end position="67"/>
    </location>
</feature>
<dbReference type="EMBL" id="VSRR010010784">
    <property type="protein sequence ID" value="MPC52324.1"/>
    <property type="molecule type" value="Genomic_DNA"/>
</dbReference>
<comment type="caution">
    <text evidence="2">The sequence shown here is derived from an EMBL/GenBank/DDBJ whole genome shotgun (WGS) entry which is preliminary data.</text>
</comment>
<feature type="compositionally biased region" description="Low complexity" evidence="1">
    <location>
        <begin position="11"/>
        <end position="55"/>
    </location>
</feature>
<sequence length="173" mass="18323">MNARPPPPPQAREGPGQPLGTQGTRSGNTTRSNNSGTTPVTTSHQTQHAATTIATTPPPPPPPPPPTHHQHPPRRKSLITVYKKLKALNLNQESPPHPCPATPHPAHPASAHRALLTGPTNSSPLPPPHNLIHRATHTMIPDHGGGGVGRGGVRGRRAFTRRIFTTQPPPPPQ</sequence>
<dbReference type="Proteomes" id="UP000324222">
    <property type="component" value="Unassembled WGS sequence"/>
</dbReference>
<feature type="region of interest" description="Disordered" evidence="1">
    <location>
        <begin position="1"/>
        <end position="131"/>
    </location>
</feature>
<keyword evidence="3" id="KW-1185">Reference proteome</keyword>
<evidence type="ECO:0000313" key="2">
    <source>
        <dbReference type="EMBL" id="MPC52324.1"/>
    </source>
</evidence>
<feature type="compositionally biased region" description="Pro residues" evidence="1">
    <location>
        <begin position="95"/>
        <end position="106"/>
    </location>
</feature>
<evidence type="ECO:0000313" key="3">
    <source>
        <dbReference type="Proteomes" id="UP000324222"/>
    </source>
</evidence>
<reference evidence="2 3" key="1">
    <citation type="submission" date="2019-05" db="EMBL/GenBank/DDBJ databases">
        <title>Another draft genome of Portunus trituberculatus and its Hox gene families provides insights of decapod evolution.</title>
        <authorList>
            <person name="Jeong J.-H."/>
            <person name="Song I."/>
            <person name="Kim S."/>
            <person name="Choi T."/>
            <person name="Kim D."/>
            <person name="Ryu S."/>
            <person name="Kim W."/>
        </authorList>
    </citation>
    <scope>NUCLEOTIDE SEQUENCE [LARGE SCALE GENOMIC DNA]</scope>
    <source>
        <tissue evidence="2">Muscle</tissue>
    </source>
</reference>
<feature type="compositionally biased region" description="Pro residues" evidence="1">
    <location>
        <begin position="1"/>
        <end position="10"/>
    </location>
</feature>
<evidence type="ECO:0000256" key="1">
    <source>
        <dbReference type="SAM" id="MobiDB-lite"/>
    </source>
</evidence>
<name>A0A5B7G6Y9_PORTR</name>
<proteinExistence type="predicted"/>
<organism evidence="2 3">
    <name type="scientific">Portunus trituberculatus</name>
    <name type="common">Swimming crab</name>
    <name type="synonym">Neptunus trituberculatus</name>
    <dbReference type="NCBI Taxonomy" id="210409"/>
    <lineage>
        <taxon>Eukaryota</taxon>
        <taxon>Metazoa</taxon>
        <taxon>Ecdysozoa</taxon>
        <taxon>Arthropoda</taxon>
        <taxon>Crustacea</taxon>
        <taxon>Multicrustacea</taxon>
        <taxon>Malacostraca</taxon>
        <taxon>Eumalacostraca</taxon>
        <taxon>Eucarida</taxon>
        <taxon>Decapoda</taxon>
        <taxon>Pleocyemata</taxon>
        <taxon>Brachyura</taxon>
        <taxon>Eubrachyura</taxon>
        <taxon>Portunoidea</taxon>
        <taxon>Portunidae</taxon>
        <taxon>Portuninae</taxon>
        <taxon>Portunus</taxon>
    </lineage>
</organism>
<gene>
    <name evidence="2" type="ORF">E2C01_046189</name>
</gene>
<accession>A0A5B7G6Y9</accession>
<dbReference type="AlphaFoldDB" id="A0A5B7G6Y9"/>